<dbReference type="Proteomes" id="UP000007015">
    <property type="component" value="Chromosome 7"/>
</dbReference>
<dbReference type="Pfam" id="PF13768">
    <property type="entry name" value="VWA_3"/>
    <property type="match status" value="1"/>
</dbReference>
<sequence>MVVVLALLSTGLSLFLSRADLAAVVVAEPRLLCAKADRASSRFSARSTVMVVVLALLSTGLSLSLSRADLAAVVIAEPRLLCAKADTIAASARLAGTLPEADAAAAASRVWVMEGFARAVEDGLKLSKRLVLPGGLPPPRPLAGMDRGVGGGGDASVAALLLPSAPMAYAVVTDPGAVDTPDVPSYQPYVYGRLDPPALIPLQMKEVDLSVDCALGEAAVTVRARWWLHCITRSRDCDVRIVVPMGDQGSILGAEVTVGRRSYNTQVIEVEDHTTENAAKADSGGLLKPQLFYLTISQIEGGADISATIRWSQKLHYDNGRFSVDIPFRFPYYVNPLPKVFMKREKIQLTVNSGFSKEVLLQGTSHPLKEKGRQGEKLSFRHEATVENWSSKDFNFSYSVYSGDLSGGVLVQPSTLRDYDDRDRFCIFLLPGGGNRKVFRKAVVFVIDTSGSMQGHPLENVKNAMSTALSELTEGDYFNIITFNDELHSFSSCLEKVNEKSIASALDWINLNFVAGGGTDIMHPLNEAMASLSSAHDVLPQIFLMTDGSVDDEHNICQTVKTELISRGSKSPRISTFGLGLYCNHYFLRMLASIGRGHYDAAFETGSIESQVLRWFRKASSTIVANISIDATAHLDEFEIDSEYIPDISAKSPLCISGKYQGKFPDMVTAKGYLADMREISIELKVQHIKDIPLDKVLAAQQIGLLTAKAWLSSDKQLERKVVKLSIQNSIPSEYTSMVLLQTLEKVDAAQKVKQKLKGHKGPDEPRRIPLQCLKLGFGDRAATRENLVTGFGDVKPLETFEILNKAAGCCSRLADCLCCMCCIKACNKMNDQCAIVMTQVCAAFACLGCYECCAELCSGSDS</sequence>
<dbReference type="SUPFAM" id="SSF53300">
    <property type="entry name" value="vWA-like"/>
    <property type="match status" value="1"/>
</dbReference>
<dbReference type="AlphaFoldDB" id="B8B8N1"/>
<dbReference type="PANTHER" id="PTHR46503:SF6">
    <property type="entry name" value="INTER-ALPHA-TRYPSIN INHIBITOR HEAVY CHAIN-RELATED"/>
    <property type="match status" value="1"/>
</dbReference>
<dbReference type="InterPro" id="IPR002035">
    <property type="entry name" value="VWF_A"/>
</dbReference>
<dbReference type="PANTHER" id="PTHR46503">
    <property type="entry name" value="INTER-ALPHA-TRYPSIN INHIBITOR HEAVY CHAIN-LIKE PROTEIN"/>
    <property type="match status" value="1"/>
</dbReference>
<evidence type="ECO:0000313" key="2">
    <source>
        <dbReference type="EMBL" id="EEC82439.1"/>
    </source>
</evidence>
<gene>
    <name evidence="2" type="ORF">OsI_26857</name>
</gene>
<dbReference type="STRING" id="39946.B8B8N1"/>
<reference evidence="2 3" key="1">
    <citation type="journal article" date="2005" name="PLoS Biol.">
        <title>The genomes of Oryza sativa: a history of duplications.</title>
        <authorList>
            <person name="Yu J."/>
            <person name="Wang J."/>
            <person name="Lin W."/>
            <person name="Li S."/>
            <person name="Li H."/>
            <person name="Zhou J."/>
            <person name="Ni P."/>
            <person name="Dong W."/>
            <person name="Hu S."/>
            <person name="Zeng C."/>
            <person name="Zhang J."/>
            <person name="Zhang Y."/>
            <person name="Li R."/>
            <person name="Xu Z."/>
            <person name="Li S."/>
            <person name="Li X."/>
            <person name="Zheng H."/>
            <person name="Cong L."/>
            <person name="Lin L."/>
            <person name="Yin J."/>
            <person name="Geng J."/>
            <person name="Li G."/>
            <person name="Shi J."/>
            <person name="Liu J."/>
            <person name="Lv H."/>
            <person name="Li J."/>
            <person name="Wang J."/>
            <person name="Deng Y."/>
            <person name="Ran L."/>
            <person name="Shi X."/>
            <person name="Wang X."/>
            <person name="Wu Q."/>
            <person name="Li C."/>
            <person name="Ren X."/>
            <person name="Wang J."/>
            <person name="Wang X."/>
            <person name="Li D."/>
            <person name="Liu D."/>
            <person name="Zhang X."/>
            <person name="Ji Z."/>
            <person name="Zhao W."/>
            <person name="Sun Y."/>
            <person name="Zhang Z."/>
            <person name="Bao J."/>
            <person name="Han Y."/>
            <person name="Dong L."/>
            <person name="Ji J."/>
            <person name="Chen P."/>
            <person name="Wu S."/>
            <person name="Liu J."/>
            <person name="Xiao Y."/>
            <person name="Bu D."/>
            <person name="Tan J."/>
            <person name="Yang L."/>
            <person name="Ye C."/>
            <person name="Zhang J."/>
            <person name="Xu J."/>
            <person name="Zhou Y."/>
            <person name="Yu Y."/>
            <person name="Zhang B."/>
            <person name="Zhuang S."/>
            <person name="Wei H."/>
            <person name="Liu B."/>
            <person name="Lei M."/>
            <person name="Yu H."/>
            <person name="Li Y."/>
            <person name="Xu H."/>
            <person name="Wei S."/>
            <person name="He X."/>
            <person name="Fang L."/>
            <person name="Zhang Z."/>
            <person name="Zhang Y."/>
            <person name="Huang X."/>
            <person name="Su Z."/>
            <person name="Tong W."/>
            <person name="Li J."/>
            <person name="Tong Z."/>
            <person name="Li S."/>
            <person name="Ye J."/>
            <person name="Wang L."/>
            <person name="Fang L."/>
            <person name="Lei T."/>
            <person name="Chen C."/>
            <person name="Chen H."/>
            <person name="Xu Z."/>
            <person name="Li H."/>
            <person name="Huang H."/>
            <person name="Zhang F."/>
            <person name="Xu H."/>
            <person name="Li N."/>
            <person name="Zhao C."/>
            <person name="Li S."/>
            <person name="Dong L."/>
            <person name="Huang Y."/>
            <person name="Li L."/>
            <person name="Xi Y."/>
            <person name="Qi Q."/>
            <person name="Li W."/>
            <person name="Zhang B."/>
            <person name="Hu W."/>
            <person name="Zhang Y."/>
            <person name="Tian X."/>
            <person name="Jiao Y."/>
            <person name="Liang X."/>
            <person name="Jin J."/>
            <person name="Gao L."/>
            <person name="Zheng W."/>
            <person name="Hao B."/>
            <person name="Liu S."/>
            <person name="Wang W."/>
            <person name="Yuan L."/>
            <person name="Cao M."/>
            <person name="McDermott J."/>
            <person name="Samudrala R."/>
            <person name="Wang J."/>
            <person name="Wong G.K."/>
            <person name="Yang H."/>
        </authorList>
    </citation>
    <scope>NUCLEOTIDE SEQUENCE [LARGE SCALE GENOMIC DNA]</scope>
    <source>
        <strain evidence="3">cv. 93-11</strain>
    </source>
</reference>
<dbReference type="SMART" id="SM00327">
    <property type="entry name" value="VWA"/>
    <property type="match status" value="1"/>
</dbReference>
<dbReference type="CDD" id="cd01461">
    <property type="entry name" value="vWA_interalpha_trypsin_inhibitor"/>
    <property type="match status" value="1"/>
</dbReference>
<dbReference type="OMA" id="RDRFCIF"/>
<proteinExistence type="predicted"/>
<dbReference type="Gene3D" id="3.40.50.410">
    <property type="entry name" value="von Willebrand factor, type A domain"/>
    <property type="match status" value="1"/>
</dbReference>
<evidence type="ECO:0000259" key="1">
    <source>
        <dbReference type="PROSITE" id="PS50234"/>
    </source>
</evidence>
<dbReference type="Gramene" id="BGIOSGA026129-TA">
    <property type="protein sequence ID" value="BGIOSGA026129-PA"/>
    <property type="gene ID" value="BGIOSGA026129"/>
</dbReference>
<organism evidence="2 3">
    <name type="scientific">Oryza sativa subsp. indica</name>
    <name type="common">Rice</name>
    <dbReference type="NCBI Taxonomy" id="39946"/>
    <lineage>
        <taxon>Eukaryota</taxon>
        <taxon>Viridiplantae</taxon>
        <taxon>Streptophyta</taxon>
        <taxon>Embryophyta</taxon>
        <taxon>Tracheophyta</taxon>
        <taxon>Spermatophyta</taxon>
        <taxon>Magnoliopsida</taxon>
        <taxon>Liliopsida</taxon>
        <taxon>Poales</taxon>
        <taxon>Poaceae</taxon>
        <taxon>BOP clade</taxon>
        <taxon>Oryzoideae</taxon>
        <taxon>Oryzeae</taxon>
        <taxon>Oryzinae</taxon>
        <taxon>Oryza</taxon>
        <taxon>Oryza sativa</taxon>
    </lineage>
</organism>
<evidence type="ECO:0000313" key="3">
    <source>
        <dbReference type="Proteomes" id="UP000007015"/>
    </source>
</evidence>
<name>B8B8N1_ORYSI</name>
<keyword evidence="3" id="KW-1185">Reference proteome</keyword>
<dbReference type="PROSITE" id="PS50234">
    <property type="entry name" value="VWFA"/>
    <property type="match status" value="1"/>
</dbReference>
<accession>B8B8N1</accession>
<dbReference type="EMBL" id="CM000132">
    <property type="protein sequence ID" value="EEC82439.1"/>
    <property type="molecule type" value="Genomic_DNA"/>
</dbReference>
<dbReference type="HOGENOM" id="CLU_024770_0_0_1"/>
<dbReference type="InterPro" id="IPR036465">
    <property type="entry name" value="vWFA_dom_sf"/>
</dbReference>
<feature type="domain" description="VWFA" evidence="1">
    <location>
        <begin position="442"/>
        <end position="627"/>
    </location>
</feature>
<protein>
    <recommendedName>
        <fullName evidence="1">VWFA domain-containing protein</fullName>
    </recommendedName>
</protein>